<feature type="domain" description="Tail specific protease" evidence="7">
    <location>
        <begin position="142"/>
        <end position="373"/>
    </location>
</feature>
<comment type="subcellular location">
    <subcellularLocation>
        <location evidence="1">Cytoplasm</location>
    </subcellularLocation>
</comment>
<evidence type="ECO:0000259" key="7">
    <source>
        <dbReference type="SMART" id="SM00245"/>
    </source>
</evidence>
<reference evidence="8 9" key="1">
    <citation type="submission" date="2018-04" db="EMBL/GenBank/DDBJ databases">
        <title>Sphingobacterium cortibacter sp. nov.</title>
        <authorList>
            <person name="Li Y."/>
        </authorList>
    </citation>
    <scope>NUCLEOTIDE SEQUENCE [LARGE SCALE GENOMIC DNA]</scope>
    <source>
        <strain evidence="8 9">2c-3</strain>
    </source>
</reference>
<dbReference type="SMART" id="SM00245">
    <property type="entry name" value="TSPc"/>
    <property type="match status" value="1"/>
</dbReference>
<name>A0A2T8HGP4_9SPHI</name>
<keyword evidence="4" id="KW-0645">Protease</keyword>
<dbReference type="AlphaFoldDB" id="A0A2T8HGP4"/>
<protein>
    <recommendedName>
        <fullName evidence="7">Tail specific protease domain-containing protein</fullName>
    </recommendedName>
</protein>
<dbReference type="InterPro" id="IPR012393">
    <property type="entry name" value="Tricorn_protease"/>
</dbReference>
<dbReference type="InterPro" id="IPR029045">
    <property type="entry name" value="ClpP/crotonase-like_dom_sf"/>
</dbReference>
<keyword evidence="5" id="KW-0378">Hydrolase</keyword>
<dbReference type="InterPro" id="IPR005151">
    <property type="entry name" value="Tail-specific_protease"/>
</dbReference>
<proteinExistence type="inferred from homology"/>
<evidence type="ECO:0000313" key="8">
    <source>
        <dbReference type="EMBL" id="PVH24595.1"/>
    </source>
</evidence>
<evidence type="ECO:0000256" key="2">
    <source>
        <dbReference type="ARBA" id="ARBA00008524"/>
    </source>
</evidence>
<dbReference type="EMBL" id="QDKG01000005">
    <property type="protein sequence ID" value="PVH24595.1"/>
    <property type="molecule type" value="Genomic_DNA"/>
</dbReference>
<dbReference type="OrthoDB" id="5480566at2"/>
<dbReference type="InterPro" id="IPR028204">
    <property type="entry name" value="Tricorn_C1"/>
</dbReference>
<evidence type="ECO:0000256" key="3">
    <source>
        <dbReference type="ARBA" id="ARBA00022490"/>
    </source>
</evidence>
<accession>A0A2T8HGP4</accession>
<dbReference type="GO" id="GO:0008236">
    <property type="term" value="F:serine-type peptidase activity"/>
    <property type="evidence" value="ECO:0007669"/>
    <property type="project" value="UniProtKB-KW"/>
</dbReference>
<organism evidence="8 9">
    <name type="scientific">Sphingobacterium corticibacter</name>
    <dbReference type="NCBI Taxonomy" id="2171749"/>
    <lineage>
        <taxon>Bacteria</taxon>
        <taxon>Pseudomonadati</taxon>
        <taxon>Bacteroidota</taxon>
        <taxon>Sphingobacteriia</taxon>
        <taxon>Sphingobacteriales</taxon>
        <taxon>Sphingobacteriaceae</taxon>
        <taxon>Sphingobacterium</taxon>
    </lineage>
</organism>
<comment type="caution">
    <text evidence="8">The sequence shown here is derived from an EMBL/GenBank/DDBJ whole genome shotgun (WGS) entry which is preliminary data.</text>
</comment>
<dbReference type="Proteomes" id="UP000245627">
    <property type="component" value="Unassembled WGS sequence"/>
</dbReference>
<dbReference type="GO" id="GO:0006508">
    <property type="term" value="P:proteolysis"/>
    <property type="evidence" value="ECO:0007669"/>
    <property type="project" value="UniProtKB-KW"/>
</dbReference>
<evidence type="ECO:0000256" key="4">
    <source>
        <dbReference type="ARBA" id="ARBA00022670"/>
    </source>
</evidence>
<evidence type="ECO:0000256" key="6">
    <source>
        <dbReference type="ARBA" id="ARBA00022825"/>
    </source>
</evidence>
<dbReference type="Pfam" id="PF03572">
    <property type="entry name" value="Peptidase_S41"/>
    <property type="match status" value="1"/>
</dbReference>
<dbReference type="RefSeq" id="WP_116776543.1">
    <property type="nucleotide sequence ID" value="NZ_QDKG01000005.1"/>
</dbReference>
<gene>
    <name evidence="8" type="ORF">DC487_13755</name>
</gene>
<keyword evidence="9" id="KW-1185">Reference proteome</keyword>
<comment type="similarity">
    <text evidence="2">Belongs to the peptidase S41B family.</text>
</comment>
<dbReference type="CDD" id="cd07562">
    <property type="entry name" value="Peptidase_S41_TRI"/>
    <property type="match status" value="1"/>
</dbReference>
<dbReference type="SUPFAM" id="SSF52096">
    <property type="entry name" value="ClpP/crotonase"/>
    <property type="match status" value="1"/>
</dbReference>
<evidence type="ECO:0000256" key="1">
    <source>
        <dbReference type="ARBA" id="ARBA00004496"/>
    </source>
</evidence>
<dbReference type="Gene3D" id="3.90.226.10">
    <property type="entry name" value="2-enoyl-CoA Hydratase, Chain A, domain 1"/>
    <property type="match status" value="1"/>
</dbReference>
<sequence length="397" mass="44754">MKNYIVNIRSIVLIVPALFVMLNACRKDMPELERPTDYPGGNFEEVFETFWNGMNNNYVFWDIDTTDWDQVYRRYQPIFATMNINDTADVRRSYTYFKTMTNGLVDSHYALQFRSEILSDSATINPAFQRKQRMEDFRGRINPNHFFNTIPPRYLNPDVSRVIVNEPNAQYFAVSGTAAASEGIAYLYFNSFNLSNLYETSETYAATLDHFFANVLEGEQPRGVIIDVRNNGGGALADLDFLLGRMITSPLHFGYTKSKLTNNRLDFTPWIPARVNPVSEAKEITAPIVVIADNYSISMSEITALAVQAMPNGHFVGERTWGAMGPLTSNYIYNAGQFATSFMSLVYTSSLQIKALDNRVYEGIGLTPDVSAPVDLVTLATGRDAQLEAAIQLINRQ</sequence>
<dbReference type="Pfam" id="PF14684">
    <property type="entry name" value="Tricorn_C1"/>
    <property type="match status" value="1"/>
</dbReference>
<evidence type="ECO:0000256" key="5">
    <source>
        <dbReference type="ARBA" id="ARBA00022801"/>
    </source>
</evidence>
<dbReference type="Gene3D" id="3.30.750.44">
    <property type="match status" value="1"/>
</dbReference>
<dbReference type="GO" id="GO:0005737">
    <property type="term" value="C:cytoplasm"/>
    <property type="evidence" value="ECO:0007669"/>
    <property type="project" value="UniProtKB-SubCell"/>
</dbReference>
<dbReference type="PANTHER" id="PTHR43253:SF1">
    <property type="entry name" value="TRICORN PROTEASE HOMOLOG 2-RELATED"/>
    <property type="match status" value="1"/>
</dbReference>
<evidence type="ECO:0000313" key="9">
    <source>
        <dbReference type="Proteomes" id="UP000245627"/>
    </source>
</evidence>
<keyword evidence="3" id="KW-0963">Cytoplasm</keyword>
<dbReference type="PANTHER" id="PTHR43253">
    <property type="entry name" value="TRICORN PROTEASE HOMOLOG 2-RELATED"/>
    <property type="match status" value="1"/>
</dbReference>
<keyword evidence="6" id="KW-0720">Serine protease</keyword>